<dbReference type="PIRSF" id="PIRSF017205">
    <property type="entry name" value="ERO1"/>
    <property type="match status" value="1"/>
</dbReference>
<feature type="binding site" evidence="17">
    <location>
        <position position="176"/>
    </location>
    <ligand>
        <name>FAD</name>
        <dbReference type="ChEBI" id="CHEBI:57692"/>
    </ligand>
</feature>
<evidence type="ECO:0000256" key="17">
    <source>
        <dbReference type="PIRSR" id="PIRSR017205-2"/>
    </source>
</evidence>
<feature type="transmembrane region" description="Helical" evidence="20">
    <location>
        <begin position="419"/>
        <end position="437"/>
    </location>
</feature>
<dbReference type="GO" id="GO:0005789">
    <property type="term" value="C:endoplasmic reticulum membrane"/>
    <property type="evidence" value="ECO:0007669"/>
    <property type="project" value="UniProtKB-SubCell"/>
</dbReference>
<dbReference type="SUPFAM" id="SSF110019">
    <property type="entry name" value="ERO1-like"/>
    <property type="match status" value="1"/>
</dbReference>
<dbReference type="KEGG" id="ccp:CHC_T00004331001"/>
<evidence type="ECO:0000256" key="20">
    <source>
        <dbReference type="SAM" id="Phobius"/>
    </source>
</evidence>
<accession>R7QBS4</accession>
<keyword evidence="15" id="KW-0676">Redox-active center</keyword>
<evidence type="ECO:0000256" key="16">
    <source>
        <dbReference type="PIRSR" id="PIRSR017205-1"/>
    </source>
</evidence>
<keyword evidence="8" id="KW-0256">Endoplasmic reticulum</keyword>
<keyword evidence="14" id="KW-0325">Glycoprotein</keyword>
<dbReference type="Proteomes" id="UP000012073">
    <property type="component" value="Unassembled WGS sequence"/>
</dbReference>
<dbReference type="GO" id="GO:0015035">
    <property type="term" value="F:protein-disulfide reductase activity"/>
    <property type="evidence" value="ECO:0007669"/>
    <property type="project" value="InterPro"/>
</dbReference>
<dbReference type="EMBL" id="HG001752">
    <property type="protein sequence ID" value="CDF35952.1"/>
    <property type="molecule type" value="Genomic_DNA"/>
</dbReference>
<dbReference type="PANTHER" id="PTHR12613">
    <property type="entry name" value="ERO1-RELATED"/>
    <property type="match status" value="1"/>
</dbReference>
<evidence type="ECO:0000256" key="15">
    <source>
        <dbReference type="ARBA" id="ARBA00023284"/>
    </source>
</evidence>
<keyword evidence="10" id="KW-0249">Electron transport</keyword>
<dbReference type="STRING" id="2769.R7QBS4"/>
<feature type="disulfide bond" description="Redox-active" evidence="18">
    <location>
        <begin position="86"/>
        <end position="91"/>
    </location>
</feature>
<evidence type="ECO:0000256" key="3">
    <source>
        <dbReference type="ARBA" id="ARBA00008277"/>
    </source>
</evidence>
<dbReference type="PANTHER" id="PTHR12613:SF0">
    <property type="entry name" value="ERO1-LIKE PROTEIN"/>
    <property type="match status" value="1"/>
</dbReference>
<feature type="binding site" evidence="17">
    <location>
        <position position="226"/>
    </location>
    <ligand>
        <name>FAD</name>
        <dbReference type="ChEBI" id="CHEBI:57692"/>
    </ligand>
</feature>
<feature type="binding site" evidence="17">
    <location>
        <position position="223"/>
    </location>
    <ligand>
        <name>FAD</name>
        <dbReference type="ChEBI" id="CHEBI:57692"/>
    </ligand>
</feature>
<dbReference type="AlphaFoldDB" id="R7QBS4"/>
<evidence type="ECO:0000256" key="12">
    <source>
        <dbReference type="ARBA" id="ARBA00023136"/>
    </source>
</evidence>
<feature type="binding site" evidence="17">
    <location>
        <position position="187"/>
    </location>
    <ligand>
        <name>FAD</name>
        <dbReference type="ChEBI" id="CHEBI:57692"/>
    </ligand>
</feature>
<feature type="active site" evidence="16">
    <location>
        <position position="358"/>
    </location>
</feature>
<feature type="active site" evidence="16">
    <location>
        <position position="355"/>
    </location>
</feature>
<evidence type="ECO:0000256" key="7">
    <source>
        <dbReference type="ARBA" id="ARBA00022729"/>
    </source>
</evidence>
<dbReference type="PhylomeDB" id="R7QBS4"/>
<dbReference type="InterPro" id="IPR007266">
    <property type="entry name" value="Ero1"/>
</dbReference>
<feature type="compositionally biased region" description="Basic and acidic residues" evidence="19">
    <location>
        <begin position="446"/>
        <end position="465"/>
    </location>
</feature>
<keyword evidence="12 20" id="KW-0472">Membrane</keyword>
<keyword evidence="6" id="KW-0285">Flavoprotein</keyword>
<reference evidence="23" key="1">
    <citation type="journal article" date="2013" name="Proc. Natl. Acad. Sci. U.S.A.">
        <title>Genome structure and metabolic features in the red seaweed Chondrus crispus shed light on evolution of the Archaeplastida.</title>
        <authorList>
            <person name="Collen J."/>
            <person name="Porcel B."/>
            <person name="Carre W."/>
            <person name="Ball S.G."/>
            <person name="Chaparro C."/>
            <person name="Tonon T."/>
            <person name="Barbeyron T."/>
            <person name="Michel G."/>
            <person name="Noel B."/>
            <person name="Valentin K."/>
            <person name="Elias M."/>
            <person name="Artiguenave F."/>
            <person name="Arun A."/>
            <person name="Aury J.M."/>
            <person name="Barbosa-Neto J.F."/>
            <person name="Bothwell J.H."/>
            <person name="Bouget F.Y."/>
            <person name="Brillet L."/>
            <person name="Cabello-Hurtado F."/>
            <person name="Capella-Gutierrez S."/>
            <person name="Charrier B."/>
            <person name="Cladiere L."/>
            <person name="Cock J.M."/>
            <person name="Coelho S.M."/>
            <person name="Colleoni C."/>
            <person name="Czjzek M."/>
            <person name="Da Silva C."/>
            <person name="Delage L."/>
            <person name="Denoeud F."/>
            <person name="Deschamps P."/>
            <person name="Dittami S.M."/>
            <person name="Gabaldon T."/>
            <person name="Gachon C.M."/>
            <person name="Groisillier A."/>
            <person name="Herve C."/>
            <person name="Jabbari K."/>
            <person name="Katinka M."/>
            <person name="Kloareg B."/>
            <person name="Kowalczyk N."/>
            <person name="Labadie K."/>
            <person name="Leblanc C."/>
            <person name="Lopez P.J."/>
            <person name="McLachlan D.H."/>
            <person name="Meslet-Cladiere L."/>
            <person name="Moustafa A."/>
            <person name="Nehr Z."/>
            <person name="Nyvall Collen P."/>
            <person name="Panaud O."/>
            <person name="Partensky F."/>
            <person name="Poulain J."/>
            <person name="Rensing S.A."/>
            <person name="Rousvoal S."/>
            <person name="Samson G."/>
            <person name="Symeonidi A."/>
            <person name="Weissenbach J."/>
            <person name="Zambounis A."/>
            <person name="Wincker P."/>
            <person name="Boyen C."/>
        </authorList>
    </citation>
    <scope>NUCLEOTIDE SEQUENCE [LARGE SCALE GENOMIC DNA]</scope>
    <source>
        <strain evidence="23">cv. Stackhouse</strain>
    </source>
</reference>
<dbReference type="GeneID" id="17323485"/>
<evidence type="ECO:0000313" key="22">
    <source>
        <dbReference type="EMBL" id="CDF35952.1"/>
    </source>
</evidence>
<evidence type="ECO:0000256" key="6">
    <source>
        <dbReference type="ARBA" id="ARBA00022630"/>
    </source>
</evidence>
<comment type="subcellular location">
    <subcellularLocation>
        <location evidence="2">Endoplasmic reticulum membrane</location>
        <topology evidence="2">Peripheral membrane protein</topology>
        <orientation evidence="2">Lumenal side</orientation>
    </subcellularLocation>
</comment>
<dbReference type="GO" id="GO:0034975">
    <property type="term" value="P:protein folding in endoplasmic reticulum"/>
    <property type="evidence" value="ECO:0007669"/>
    <property type="project" value="InterPro"/>
</dbReference>
<evidence type="ECO:0000256" key="14">
    <source>
        <dbReference type="ARBA" id="ARBA00023180"/>
    </source>
</evidence>
<keyword evidence="11" id="KW-0560">Oxidoreductase</keyword>
<evidence type="ECO:0000256" key="19">
    <source>
        <dbReference type="SAM" id="MobiDB-lite"/>
    </source>
</evidence>
<feature type="region of interest" description="Disordered" evidence="19">
    <location>
        <begin position="442"/>
        <end position="465"/>
    </location>
</feature>
<feature type="binding site" evidence="17">
    <location>
        <position position="253"/>
    </location>
    <ligand>
        <name>FAD</name>
        <dbReference type="ChEBI" id="CHEBI:57692"/>
    </ligand>
</feature>
<feature type="chain" id="PRO_5004442671" evidence="21">
    <location>
        <begin position="30"/>
        <end position="465"/>
    </location>
</feature>
<evidence type="ECO:0000313" key="23">
    <source>
        <dbReference type="Proteomes" id="UP000012073"/>
    </source>
</evidence>
<evidence type="ECO:0000256" key="21">
    <source>
        <dbReference type="SAM" id="SignalP"/>
    </source>
</evidence>
<comment type="cofactor">
    <cofactor evidence="1 17">
        <name>FAD</name>
        <dbReference type="ChEBI" id="CHEBI:57692"/>
    </cofactor>
</comment>
<keyword evidence="13 18" id="KW-1015">Disulfide bond</keyword>
<evidence type="ECO:0000256" key="2">
    <source>
        <dbReference type="ARBA" id="ARBA00004367"/>
    </source>
</evidence>
<dbReference type="RefSeq" id="XP_005715771.1">
    <property type="nucleotide sequence ID" value="XM_005715714.1"/>
</dbReference>
<dbReference type="GO" id="GO:0016972">
    <property type="term" value="F:thiol oxidase activity"/>
    <property type="evidence" value="ECO:0007669"/>
    <property type="project" value="InterPro"/>
</dbReference>
<organism evidence="22 23">
    <name type="scientific">Chondrus crispus</name>
    <name type="common">Carrageen Irish moss</name>
    <name type="synonym">Polymorpha crispa</name>
    <dbReference type="NCBI Taxonomy" id="2769"/>
    <lineage>
        <taxon>Eukaryota</taxon>
        <taxon>Rhodophyta</taxon>
        <taxon>Florideophyceae</taxon>
        <taxon>Rhodymeniophycidae</taxon>
        <taxon>Gigartinales</taxon>
        <taxon>Gigartinaceae</taxon>
        <taxon>Chondrus</taxon>
    </lineage>
</organism>
<sequence length="465" mass="53014">MTGIALRARLAVTLTLVALLFVCFCFSDAQLDLVAATCPDVGTIDQHSVRLIQSHLERMLPASTFFSVFSVNLDKGCPFWQDDAQCVIRECSVCHCDDSEIPPAWLREPHKEKACRDGEACTKQDRLNDVDRSLTGLAALVGQPVWHTADSDAWTIRDEEDDKFFVDLRKNPEQYTGYSGPNARRIWEAVYDENCFTFSQKCRSGICDVDTCKEERVLYTLISGLHASISMHIAKRYLLGERWGVNTSIYRERLRDHPERIANLKLAFAVVLRAVSKASTSLHPDSYPYVTGNKENDDNTQKEVKKLLSFPILQPGCEDKVFDESDMFLEKNEYLLPEFRSGFRNLSMIMDCVGCEKCRLWGKLQFLGLGTALRILFEEETPNLERNELIALFNVFHKLSSSVIWVEKMEALLKRDSRVKARFGAVVAAILLIFLALQLRSRKEQKKPEEKKPEDEDSGRKPHSQ</sequence>
<feature type="signal peptide" evidence="21">
    <location>
        <begin position="1"/>
        <end position="29"/>
    </location>
</feature>
<comment type="subunit">
    <text evidence="4">May function both as a monomer and a homodimer.</text>
</comment>
<dbReference type="Gramene" id="CDF35952">
    <property type="protein sequence ID" value="CDF35952"/>
    <property type="gene ID" value="CHC_T00004331001"/>
</dbReference>
<dbReference type="GO" id="GO:0071949">
    <property type="term" value="F:FAD binding"/>
    <property type="evidence" value="ECO:0007669"/>
    <property type="project" value="InterPro"/>
</dbReference>
<dbReference type="InterPro" id="IPR037192">
    <property type="entry name" value="ERO1-like_sf"/>
</dbReference>
<evidence type="ECO:0000256" key="8">
    <source>
        <dbReference type="ARBA" id="ARBA00022824"/>
    </source>
</evidence>
<protein>
    <submittedName>
        <fullName evidence="22">Uncharacterized protein</fullName>
    </submittedName>
</protein>
<dbReference type="Pfam" id="PF04137">
    <property type="entry name" value="ERO1"/>
    <property type="match status" value="1"/>
</dbReference>
<gene>
    <name evidence="22" type="ORF">CHC_T00004331001</name>
</gene>
<keyword evidence="20" id="KW-1133">Transmembrane helix</keyword>
<name>R7QBS4_CHOCR</name>
<evidence type="ECO:0000256" key="10">
    <source>
        <dbReference type="ARBA" id="ARBA00022982"/>
    </source>
</evidence>
<evidence type="ECO:0000256" key="5">
    <source>
        <dbReference type="ARBA" id="ARBA00022448"/>
    </source>
</evidence>
<keyword evidence="5" id="KW-0813">Transport</keyword>
<dbReference type="OrthoDB" id="269384at2759"/>
<evidence type="ECO:0000256" key="4">
    <source>
        <dbReference type="ARBA" id="ARBA00011802"/>
    </source>
</evidence>
<comment type="similarity">
    <text evidence="3">Belongs to the EROs family.</text>
</comment>
<evidence type="ECO:0000256" key="18">
    <source>
        <dbReference type="PIRSR" id="PIRSR017205-3"/>
    </source>
</evidence>
<evidence type="ECO:0000256" key="1">
    <source>
        <dbReference type="ARBA" id="ARBA00001974"/>
    </source>
</evidence>
<dbReference type="OMA" id="CYKDRLH"/>
<evidence type="ECO:0000256" key="9">
    <source>
        <dbReference type="ARBA" id="ARBA00022827"/>
    </source>
</evidence>
<keyword evidence="23" id="KW-1185">Reference proteome</keyword>
<evidence type="ECO:0000256" key="13">
    <source>
        <dbReference type="ARBA" id="ARBA00023157"/>
    </source>
</evidence>
<proteinExistence type="inferred from homology"/>
<keyword evidence="20" id="KW-0812">Transmembrane</keyword>
<evidence type="ECO:0000256" key="11">
    <source>
        <dbReference type="ARBA" id="ARBA00023002"/>
    </source>
</evidence>
<keyword evidence="7 21" id="KW-0732">Signal</keyword>
<feature type="disulfide bond" description="Redox-active" evidence="18">
    <location>
        <begin position="355"/>
        <end position="358"/>
    </location>
</feature>
<keyword evidence="9 17" id="KW-0274">FAD</keyword>